<evidence type="ECO:0000313" key="3">
    <source>
        <dbReference type="EMBL" id="KAL3778340.1"/>
    </source>
</evidence>
<dbReference type="Gene3D" id="1.10.510.10">
    <property type="entry name" value="Transferase(Phosphotransferase) domain 1"/>
    <property type="match status" value="1"/>
</dbReference>
<dbReference type="AlphaFoldDB" id="A0ABD3NQ79"/>
<evidence type="ECO:0000256" key="1">
    <source>
        <dbReference type="SAM" id="MobiDB-lite"/>
    </source>
</evidence>
<dbReference type="Pfam" id="PF00069">
    <property type="entry name" value="Pkinase"/>
    <property type="match status" value="1"/>
</dbReference>
<dbReference type="SMART" id="SM00220">
    <property type="entry name" value="S_TKc"/>
    <property type="match status" value="1"/>
</dbReference>
<comment type="caution">
    <text evidence="3">The sequence shown here is derived from an EMBL/GenBank/DDBJ whole genome shotgun (WGS) entry which is preliminary data.</text>
</comment>
<dbReference type="InterPro" id="IPR008271">
    <property type="entry name" value="Ser/Thr_kinase_AS"/>
</dbReference>
<dbReference type="EMBL" id="JALLPJ020000991">
    <property type="protein sequence ID" value="KAL3778340.1"/>
    <property type="molecule type" value="Genomic_DNA"/>
</dbReference>
<proteinExistence type="predicted"/>
<feature type="compositionally biased region" description="Polar residues" evidence="1">
    <location>
        <begin position="60"/>
        <end position="71"/>
    </location>
</feature>
<dbReference type="InterPro" id="IPR011009">
    <property type="entry name" value="Kinase-like_dom_sf"/>
</dbReference>
<dbReference type="Gene3D" id="2.30.29.30">
    <property type="entry name" value="Pleckstrin-homology domain (PH domain)/Phosphotyrosine-binding domain (PTB)"/>
    <property type="match status" value="1"/>
</dbReference>
<evidence type="ECO:0000313" key="4">
    <source>
        <dbReference type="Proteomes" id="UP001530400"/>
    </source>
</evidence>
<keyword evidence="4" id="KW-1185">Reference proteome</keyword>
<dbReference type="Gene3D" id="3.30.200.20">
    <property type="entry name" value="Phosphorylase Kinase, domain 1"/>
    <property type="match status" value="1"/>
</dbReference>
<dbReference type="InterPro" id="IPR000719">
    <property type="entry name" value="Prot_kinase_dom"/>
</dbReference>
<evidence type="ECO:0000259" key="2">
    <source>
        <dbReference type="PROSITE" id="PS50011"/>
    </source>
</evidence>
<sequence length="986" mass="108517">MSNHKKWMPLGRKSSKSGSSENVPLGNNLSKGTPPSPPTRITKIPSGSSQTADVTFEYGSGSTQSRGSMNTFPIGMAAMSSSSSIDTLSTGAGLTPSPSTTPPKKTWEKNYKSFLRKTKAVPPLGMSHDLLISAQPPLPAFRTAPRPRTATNDATQSLQPMLADDKHEDLGPSLADGFQVLTAPPSPSASSKDSSHKGGNIFKRMRNKTKSHDCLDATLRRGVDRKSPSNTPPGSHESTPRRSVEYVTQQRGEDKASALQAHLSTPQLDASTSGRVHRNSDPAALAPLVLTHDNLDKNDIDKPRHRGNLTNLDKSRSMFSRVQSMGCNLAIREGEPALTQTEEEALIRERKKAFTDFHNMGIDSTSAFLGGEDSSVHQRNVFLTSMAYPAGSAGGKAPIHYTPGLEGPHSMDRNKISPSTSSNNMRSGPAPNMTEPCEIGLTPVRSLRAIQGPEKWRKGERYAISPAVLSMLPIGVLTEVMSNDNTLPKKKDSFNGKQRAFGIGSIISEHEQDHHEDGWFFGEHHFPSGRQRNVTSTPSSPFEKVNLGKATVATLGIRSFVAEVHGWCTGTFVLRQNFLFEYRETDSLNGLPWGYAMLQYAEAYPHKHFSNALHLEYFEKPCSKSGKRSILMRVESKEERDRWVSLLHAAARITIHDLYEVDDSDNGPEFGRGRYAVVRPAKRRLQRRGLSFSEARYSRATSHDNLRSVASGDSLNTFAKSSNNELSCAGSEHDCALKIIDKKEFWSRVKKGQERPDTLVREVAIQTTLAVQGPDAPILRLRSIFETGEHLVMELELLEGTDLFQYISSHGVLDEIEAARIIKDLLNCLNVMDQVGVCHRDIKPANLLMCNDHESGARIKLADFGMASFVSVDNLVRGRCGTPGFVAPEILLTKVNGGYGNKVDVFSAGVTLYVMLAGYEPFFGESDEELINANKAARVDYPHAEWHKVSVEGRDLVERMLEFDPAKRIGPSEALRHPWITRRAAT</sequence>
<feature type="region of interest" description="Disordered" evidence="1">
    <location>
        <begin position="1"/>
        <end position="106"/>
    </location>
</feature>
<dbReference type="SUPFAM" id="SSF56112">
    <property type="entry name" value="Protein kinase-like (PK-like)"/>
    <property type="match status" value="1"/>
</dbReference>
<name>A0ABD3NQ79_9STRA</name>
<dbReference type="InterPro" id="IPR011993">
    <property type="entry name" value="PH-like_dom_sf"/>
</dbReference>
<dbReference type="PANTHER" id="PTHR24347">
    <property type="entry name" value="SERINE/THREONINE-PROTEIN KINASE"/>
    <property type="match status" value="1"/>
</dbReference>
<feature type="region of interest" description="Disordered" evidence="1">
    <location>
        <begin position="138"/>
        <end position="257"/>
    </location>
</feature>
<feature type="region of interest" description="Disordered" evidence="1">
    <location>
        <begin position="405"/>
        <end position="431"/>
    </location>
</feature>
<feature type="compositionally biased region" description="Polar residues" evidence="1">
    <location>
        <begin position="416"/>
        <end position="426"/>
    </location>
</feature>
<feature type="compositionally biased region" description="Basic and acidic residues" evidence="1">
    <location>
        <begin position="210"/>
        <end position="227"/>
    </location>
</feature>
<protein>
    <recommendedName>
        <fullName evidence="2">Protein kinase domain-containing protein</fullName>
    </recommendedName>
</protein>
<feature type="compositionally biased region" description="Polar residues" evidence="1">
    <location>
        <begin position="16"/>
        <end position="33"/>
    </location>
</feature>
<feature type="compositionally biased region" description="Polar residues" evidence="1">
    <location>
        <begin position="149"/>
        <end position="159"/>
    </location>
</feature>
<gene>
    <name evidence="3" type="ORF">ACHAWO_006438</name>
</gene>
<reference evidence="3 4" key="1">
    <citation type="submission" date="2024-10" db="EMBL/GenBank/DDBJ databases">
        <title>Updated reference genomes for cyclostephanoid diatoms.</title>
        <authorList>
            <person name="Roberts W.R."/>
            <person name="Alverson A.J."/>
        </authorList>
    </citation>
    <scope>NUCLEOTIDE SEQUENCE [LARGE SCALE GENOMIC DNA]</scope>
    <source>
        <strain evidence="3 4">AJA010-31</strain>
    </source>
</reference>
<dbReference type="PROSITE" id="PS00108">
    <property type="entry name" value="PROTEIN_KINASE_ST"/>
    <property type="match status" value="1"/>
</dbReference>
<feature type="compositionally biased region" description="Polar residues" evidence="1">
    <location>
        <begin position="228"/>
        <end position="237"/>
    </location>
</feature>
<accession>A0ABD3NQ79</accession>
<organism evidence="3 4">
    <name type="scientific">Cyclotella atomus</name>
    <dbReference type="NCBI Taxonomy" id="382360"/>
    <lineage>
        <taxon>Eukaryota</taxon>
        <taxon>Sar</taxon>
        <taxon>Stramenopiles</taxon>
        <taxon>Ochrophyta</taxon>
        <taxon>Bacillariophyta</taxon>
        <taxon>Coscinodiscophyceae</taxon>
        <taxon>Thalassiosirophycidae</taxon>
        <taxon>Stephanodiscales</taxon>
        <taxon>Stephanodiscaceae</taxon>
        <taxon>Cyclotella</taxon>
    </lineage>
</organism>
<dbReference type="PROSITE" id="PS50011">
    <property type="entry name" value="PROTEIN_KINASE_DOM"/>
    <property type="match status" value="1"/>
</dbReference>
<dbReference type="Proteomes" id="UP001530400">
    <property type="component" value="Unassembled WGS sequence"/>
</dbReference>
<feature type="compositionally biased region" description="Low complexity" evidence="1">
    <location>
        <begin position="95"/>
        <end position="104"/>
    </location>
</feature>
<feature type="domain" description="Protein kinase" evidence="2">
    <location>
        <begin position="664"/>
        <end position="980"/>
    </location>
</feature>
<dbReference type="SUPFAM" id="SSF50729">
    <property type="entry name" value="PH domain-like"/>
    <property type="match status" value="1"/>
</dbReference>